<dbReference type="Pfam" id="PF02311">
    <property type="entry name" value="AraC_binding"/>
    <property type="match status" value="1"/>
</dbReference>
<dbReference type="InterPro" id="IPR009057">
    <property type="entry name" value="Homeodomain-like_sf"/>
</dbReference>
<reference evidence="5 6" key="1">
    <citation type="submission" date="2024-01" db="EMBL/GenBank/DDBJ databases">
        <title>Sphingobacterium tenebrionis sp. nov., a novel endophyte isolated from tenebrio molitor intestines.</title>
        <authorList>
            <person name="Zhang C."/>
        </authorList>
    </citation>
    <scope>NUCLEOTIDE SEQUENCE [LARGE SCALE GENOMIC DNA]</scope>
    <source>
        <strain evidence="5 6">PU5-4</strain>
    </source>
</reference>
<accession>A0ABU8I3Z2</accession>
<dbReference type="Gene3D" id="1.10.10.60">
    <property type="entry name" value="Homeodomain-like"/>
    <property type="match status" value="2"/>
</dbReference>
<dbReference type="RefSeq" id="WP_336557380.1">
    <property type="nucleotide sequence ID" value="NZ_JAYLLN010000007.1"/>
</dbReference>
<evidence type="ECO:0000256" key="3">
    <source>
        <dbReference type="ARBA" id="ARBA00023163"/>
    </source>
</evidence>
<proteinExistence type="predicted"/>
<gene>
    <name evidence="5" type="ORF">VJ786_04960</name>
</gene>
<feature type="domain" description="HTH araC/xylS-type" evidence="4">
    <location>
        <begin position="152"/>
        <end position="252"/>
    </location>
</feature>
<keyword evidence="1" id="KW-0805">Transcription regulation</keyword>
<dbReference type="Proteomes" id="UP001363035">
    <property type="component" value="Unassembled WGS sequence"/>
</dbReference>
<evidence type="ECO:0000256" key="1">
    <source>
        <dbReference type="ARBA" id="ARBA00023015"/>
    </source>
</evidence>
<keyword evidence="3" id="KW-0804">Transcription</keyword>
<dbReference type="PANTHER" id="PTHR43280:SF34">
    <property type="entry name" value="ARAC-FAMILY TRANSCRIPTIONAL REGULATOR"/>
    <property type="match status" value="1"/>
</dbReference>
<evidence type="ECO:0000313" key="5">
    <source>
        <dbReference type="EMBL" id="MEI5984248.1"/>
    </source>
</evidence>
<dbReference type="SUPFAM" id="SSF51215">
    <property type="entry name" value="Regulatory protein AraC"/>
    <property type="match status" value="1"/>
</dbReference>
<protein>
    <submittedName>
        <fullName evidence="5">AraC family transcriptional regulator</fullName>
    </submittedName>
</protein>
<dbReference type="Pfam" id="PF12833">
    <property type="entry name" value="HTH_18"/>
    <property type="match status" value="1"/>
</dbReference>
<keyword evidence="2" id="KW-0238">DNA-binding</keyword>
<evidence type="ECO:0000313" key="6">
    <source>
        <dbReference type="Proteomes" id="UP001363035"/>
    </source>
</evidence>
<dbReference type="EMBL" id="JAYLLN010000007">
    <property type="protein sequence ID" value="MEI5984248.1"/>
    <property type="molecule type" value="Genomic_DNA"/>
</dbReference>
<sequence length="255" mass="29852">MGVYTMGKGTHKINQSVFEFSKGNLFLIKPGDVHGFDSDHNVELCLINFNEEFFSETHTSKIDSLDFSKEFRQLEFILNNYSEFQGSLIGKDDSTLFHSLIKQLILETKYNRIWHKMITKNIVLLLLNLLSRNIQESFISTSKMENTNSRFLDVLDYIRHHIFDNNLLRVENLANQFNLSVGHFSRYFKQESNMSIKEYILYYKLELAKARLIYSEMTIAQIASELKFVDESHLNKLFKKNFGLTAKAYKQAAKK</sequence>
<name>A0ABU8I3Z2_9SPHI</name>
<dbReference type="InterPro" id="IPR018060">
    <property type="entry name" value="HTH_AraC"/>
</dbReference>
<dbReference type="InterPro" id="IPR003313">
    <property type="entry name" value="AraC-bd"/>
</dbReference>
<keyword evidence="6" id="KW-1185">Reference proteome</keyword>
<dbReference type="PANTHER" id="PTHR43280">
    <property type="entry name" value="ARAC-FAMILY TRANSCRIPTIONAL REGULATOR"/>
    <property type="match status" value="1"/>
</dbReference>
<evidence type="ECO:0000256" key="2">
    <source>
        <dbReference type="ARBA" id="ARBA00023125"/>
    </source>
</evidence>
<dbReference type="PROSITE" id="PS01124">
    <property type="entry name" value="HTH_ARAC_FAMILY_2"/>
    <property type="match status" value="1"/>
</dbReference>
<dbReference type="InterPro" id="IPR037923">
    <property type="entry name" value="HTH-like"/>
</dbReference>
<evidence type="ECO:0000259" key="4">
    <source>
        <dbReference type="PROSITE" id="PS01124"/>
    </source>
</evidence>
<comment type="caution">
    <text evidence="5">The sequence shown here is derived from an EMBL/GenBank/DDBJ whole genome shotgun (WGS) entry which is preliminary data.</text>
</comment>
<dbReference type="SUPFAM" id="SSF46689">
    <property type="entry name" value="Homeodomain-like"/>
    <property type="match status" value="2"/>
</dbReference>
<organism evidence="5 6">
    <name type="scientific">Sphingobacterium tenebrionis</name>
    <dbReference type="NCBI Taxonomy" id="3111775"/>
    <lineage>
        <taxon>Bacteria</taxon>
        <taxon>Pseudomonadati</taxon>
        <taxon>Bacteroidota</taxon>
        <taxon>Sphingobacteriia</taxon>
        <taxon>Sphingobacteriales</taxon>
        <taxon>Sphingobacteriaceae</taxon>
        <taxon>Sphingobacterium</taxon>
    </lineage>
</organism>
<dbReference type="SMART" id="SM00342">
    <property type="entry name" value="HTH_ARAC"/>
    <property type="match status" value="1"/>
</dbReference>